<evidence type="ECO:0000313" key="3">
    <source>
        <dbReference type="Proteomes" id="UP000334019"/>
    </source>
</evidence>
<evidence type="ECO:0000313" key="2">
    <source>
        <dbReference type="EMBL" id="QGG95699.1"/>
    </source>
</evidence>
<feature type="transmembrane region" description="Helical" evidence="1">
    <location>
        <begin position="12"/>
        <end position="33"/>
    </location>
</feature>
<dbReference type="Proteomes" id="UP000334019">
    <property type="component" value="Chromosome"/>
</dbReference>
<protein>
    <submittedName>
        <fullName evidence="2">Uncharacterized protein</fullName>
    </submittedName>
</protein>
<evidence type="ECO:0000256" key="1">
    <source>
        <dbReference type="SAM" id="Phobius"/>
    </source>
</evidence>
<accession>A0A5Q2RFT8</accession>
<dbReference type="RefSeq" id="WP_153759805.1">
    <property type="nucleotide sequence ID" value="NZ_CP045851.1"/>
</dbReference>
<reference evidence="2 3" key="1">
    <citation type="submission" date="2019-11" db="EMBL/GenBank/DDBJ databases">
        <authorList>
            <person name="He Y."/>
        </authorList>
    </citation>
    <scope>NUCLEOTIDE SEQUENCE [LARGE SCALE GENOMIC DNA]</scope>
    <source>
        <strain evidence="2 3">SCSIO 58843</strain>
    </source>
</reference>
<keyword evidence="1" id="KW-1133">Transmembrane helix</keyword>
<sequence>MRGTDASRGATLVEYALVFSLLVVLAIGAVEFLNAQSDAEINNQADCVSDRPPPGDCGFAPVPSDVTFPDPGYSPPTSAPPNAADVPTLTLGIGDHDTSTGWAVLLPVTLERPSNTDPPTPPEPVAGVRIRAEIRLRDPADATRDLDERGYTDCVTGADGSCTLRYDVPYTDVDNVKLRIIGVDSTPPAPVPAAVAEYDKP</sequence>
<dbReference type="EMBL" id="CP045851">
    <property type="protein sequence ID" value="QGG95699.1"/>
    <property type="molecule type" value="Genomic_DNA"/>
</dbReference>
<dbReference type="KEGG" id="atq:GH723_11655"/>
<organism evidence="2 3">
    <name type="scientific">Actinomarinicola tropica</name>
    <dbReference type="NCBI Taxonomy" id="2789776"/>
    <lineage>
        <taxon>Bacteria</taxon>
        <taxon>Bacillati</taxon>
        <taxon>Actinomycetota</taxon>
        <taxon>Acidimicrobiia</taxon>
        <taxon>Acidimicrobiales</taxon>
        <taxon>Iamiaceae</taxon>
        <taxon>Actinomarinicola</taxon>
    </lineage>
</organism>
<gene>
    <name evidence="2" type="ORF">GH723_11655</name>
</gene>
<proteinExistence type="predicted"/>
<keyword evidence="1" id="KW-0472">Membrane</keyword>
<dbReference type="AlphaFoldDB" id="A0A5Q2RFT8"/>
<keyword evidence="3" id="KW-1185">Reference proteome</keyword>
<keyword evidence="1" id="KW-0812">Transmembrane</keyword>
<name>A0A5Q2RFT8_9ACTN</name>